<accession>A0A9E5MM74</accession>
<proteinExistence type="predicted"/>
<reference evidence="1" key="1">
    <citation type="submission" date="2020-03" db="EMBL/GenBank/DDBJ databases">
        <authorList>
            <person name="Guo F."/>
        </authorList>
    </citation>
    <scope>NUCLEOTIDE SEQUENCE</scope>
    <source>
        <strain evidence="1">JCM 30134</strain>
    </source>
</reference>
<dbReference type="EMBL" id="JAAONZ010000005">
    <property type="protein sequence ID" value="NHO65630.1"/>
    <property type="molecule type" value="Genomic_DNA"/>
</dbReference>
<evidence type="ECO:0000313" key="1">
    <source>
        <dbReference type="EMBL" id="NHO65630.1"/>
    </source>
</evidence>
<gene>
    <name evidence="1" type="ORF">G8770_08765</name>
</gene>
<dbReference type="AlphaFoldDB" id="A0A9E5MM74"/>
<name>A0A9E5MM74_9GAMM</name>
<dbReference type="Proteomes" id="UP000787472">
    <property type="component" value="Unassembled WGS sequence"/>
</dbReference>
<dbReference type="RefSeq" id="WP_167184952.1">
    <property type="nucleotide sequence ID" value="NZ_JAAONZ010000005.1"/>
</dbReference>
<keyword evidence="2" id="KW-1185">Reference proteome</keyword>
<comment type="caution">
    <text evidence="1">The sequence shown here is derived from an EMBL/GenBank/DDBJ whole genome shotgun (WGS) entry which is preliminary data.</text>
</comment>
<sequence length="208" mass="23048">MNRREFLQCAAIMVGSAGVSGHVLALSQAQMTYLAAAGDYVKKPATLFSQQQRAIVAAAAEIIIPRTETPGAIDAGVPHFIELMVQDWLNDDERAIFMTGLNDLENHTTRELGASYEKLSTEEQLAVLEALEAGAGDSAWYAQGNVRRAFVSDAPFICQLKELTIWGFFTSEVGSKHVLRYNPMPMKFDGHYPRKPDDSTWAPFTTYR</sequence>
<dbReference type="InterPro" id="IPR027056">
    <property type="entry name" value="Gluconate_2DH_su3"/>
</dbReference>
<protein>
    <submittedName>
        <fullName evidence="1">Gluconate 2-dehydrogenase subunit 3 family protein</fullName>
    </submittedName>
</protein>
<evidence type="ECO:0000313" key="2">
    <source>
        <dbReference type="Proteomes" id="UP000787472"/>
    </source>
</evidence>
<organism evidence="1 2">
    <name type="scientific">Pseudomaricurvus hydrocarbonicus</name>
    <dbReference type="NCBI Taxonomy" id="1470433"/>
    <lineage>
        <taxon>Bacteria</taxon>
        <taxon>Pseudomonadati</taxon>
        <taxon>Pseudomonadota</taxon>
        <taxon>Gammaproteobacteria</taxon>
        <taxon>Cellvibrionales</taxon>
        <taxon>Cellvibrionaceae</taxon>
        <taxon>Pseudomaricurvus</taxon>
    </lineage>
</organism>
<dbReference type="Pfam" id="PF13618">
    <property type="entry name" value="Gluconate_2-dh3"/>
    <property type="match status" value="1"/>
</dbReference>